<keyword evidence="1" id="KW-0812">Transmembrane</keyword>
<evidence type="ECO:0000313" key="5">
    <source>
        <dbReference type="Proteomes" id="UP001500582"/>
    </source>
</evidence>
<evidence type="ECO:0000313" key="4">
    <source>
        <dbReference type="EMBL" id="GAA4321239.1"/>
    </source>
</evidence>
<keyword evidence="1" id="KW-0472">Membrane</keyword>
<dbReference type="Pfam" id="PF04773">
    <property type="entry name" value="FecR"/>
    <property type="match status" value="1"/>
</dbReference>
<comment type="caution">
    <text evidence="4">The sequence shown here is derived from an EMBL/GenBank/DDBJ whole genome shotgun (WGS) entry which is preliminary data.</text>
</comment>
<evidence type="ECO:0000259" key="3">
    <source>
        <dbReference type="Pfam" id="PF16344"/>
    </source>
</evidence>
<feature type="transmembrane region" description="Helical" evidence="1">
    <location>
        <begin position="75"/>
        <end position="97"/>
    </location>
</feature>
<evidence type="ECO:0000259" key="2">
    <source>
        <dbReference type="Pfam" id="PF04773"/>
    </source>
</evidence>
<dbReference type="Pfam" id="PF16344">
    <property type="entry name" value="FecR_C"/>
    <property type="match status" value="1"/>
</dbReference>
<proteinExistence type="predicted"/>
<keyword evidence="1" id="KW-1133">Transmembrane helix</keyword>
<sequence>MTTPNNRLKVLAEKYQAGLCTPEEFKKIREWYDSFETEGYPLPEEPEIKRAAEEATVRAIRHIATTQKTARVKKLWIPVLKIAAILVVIVSAGLLLINNYPRPKLAWQQVSTAAGVKKQVTLPDGSLIQLNSSSVVEFPQQFGKASREIKLKGEAFFTVVHKPEHPFIVHTRHLNIQVLGTSYNIRAYNDDTNTEIAVATGKVGVSGNAQKNNNVFLLTPGQQLIYNSNTKHFEKTILPITDIGSWQQNVLSFNMETLDNISKRLSKVYGVTFVFKSKSLLKKRFQIKVKNESLPNILKLLSISGGDFPYHISGKQVTIG</sequence>
<feature type="domain" description="FecR protein" evidence="2">
    <location>
        <begin position="109"/>
        <end position="203"/>
    </location>
</feature>
<dbReference type="RefSeq" id="WP_345211016.1">
    <property type="nucleotide sequence ID" value="NZ_BAABFT010000004.1"/>
</dbReference>
<dbReference type="EMBL" id="BAABFT010000004">
    <property type="protein sequence ID" value="GAA4321239.1"/>
    <property type="molecule type" value="Genomic_DNA"/>
</dbReference>
<dbReference type="PIRSF" id="PIRSF018266">
    <property type="entry name" value="FecR"/>
    <property type="match status" value="1"/>
</dbReference>
<organism evidence="4 5">
    <name type="scientific">Mucilaginibacter gynuensis</name>
    <dbReference type="NCBI Taxonomy" id="1302236"/>
    <lineage>
        <taxon>Bacteria</taxon>
        <taxon>Pseudomonadati</taxon>
        <taxon>Bacteroidota</taxon>
        <taxon>Sphingobacteriia</taxon>
        <taxon>Sphingobacteriales</taxon>
        <taxon>Sphingobacteriaceae</taxon>
        <taxon>Mucilaginibacter</taxon>
    </lineage>
</organism>
<evidence type="ECO:0000256" key="1">
    <source>
        <dbReference type="SAM" id="Phobius"/>
    </source>
</evidence>
<keyword evidence="5" id="KW-1185">Reference proteome</keyword>
<name>A0ABP8GBP3_9SPHI</name>
<dbReference type="InterPro" id="IPR006860">
    <property type="entry name" value="FecR"/>
</dbReference>
<dbReference type="Proteomes" id="UP001500582">
    <property type="component" value="Unassembled WGS sequence"/>
</dbReference>
<dbReference type="PANTHER" id="PTHR30273">
    <property type="entry name" value="PERIPLASMIC SIGNAL SENSOR AND SIGMA FACTOR ACTIVATOR FECR-RELATED"/>
    <property type="match status" value="1"/>
</dbReference>
<accession>A0ABP8GBP3</accession>
<reference evidence="5" key="1">
    <citation type="journal article" date="2019" name="Int. J. Syst. Evol. Microbiol.">
        <title>The Global Catalogue of Microorganisms (GCM) 10K type strain sequencing project: providing services to taxonomists for standard genome sequencing and annotation.</title>
        <authorList>
            <consortium name="The Broad Institute Genomics Platform"/>
            <consortium name="The Broad Institute Genome Sequencing Center for Infectious Disease"/>
            <person name="Wu L."/>
            <person name="Ma J."/>
        </authorList>
    </citation>
    <scope>NUCLEOTIDE SEQUENCE [LARGE SCALE GENOMIC DNA]</scope>
    <source>
        <strain evidence="5">JCM 17705</strain>
    </source>
</reference>
<gene>
    <name evidence="4" type="ORF">GCM10023149_21000</name>
</gene>
<feature type="domain" description="Protein FecR C-terminal" evidence="3">
    <location>
        <begin position="251"/>
        <end position="319"/>
    </location>
</feature>
<dbReference type="InterPro" id="IPR032508">
    <property type="entry name" value="FecR_C"/>
</dbReference>
<dbReference type="Gene3D" id="3.55.50.30">
    <property type="match status" value="1"/>
</dbReference>
<protein>
    <submittedName>
        <fullName evidence="4">FecR family protein</fullName>
    </submittedName>
</protein>
<dbReference type="PANTHER" id="PTHR30273:SF2">
    <property type="entry name" value="PROTEIN FECR"/>
    <property type="match status" value="1"/>
</dbReference>
<dbReference type="InterPro" id="IPR012373">
    <property type="entry name" value="Ferrdict_sens_TM"/>
</dbReference>
<dbReference type="Gene3D" id="2.60.120.1440">
    <property type="match status" value="1"/>
</dbReference>